<dbReference type="Proteomes" id="UP001362899">
    <property type="component" value="Unassembled WGS sequence"/>
</dbReference>
<dbReference type="AlphaFoldDB" id="A0AAV5RNR4"/>
<comment type="pathway">
    <text evidence="5">Amino-acid biosynthesis.</text>
</comment>
<dbReference type="Gene3D" id="3.40.50.720">
    <property type="entry name" value="NAD(P)-binding Rossmann-like Domain"/>
    <property type="match status" value="2"/>
</dbReference>
<evidence type="ECO:0000259" key="8">
    <source>
        <dbReference type="Pfam" id="PF00389"/>
    </source>
</evidence>
<dbReference type="Pfam" id="PF02826">
    <property type="entry name" value="2-Hacid_dh_C"/>
    <property type="match status" value="1"/>
</dbReference>
<dbReference type="PANTHER" id="PTHR42789">
    <property type="entry name" value="D-ISOMER SPECIFIC 2-HYDROXYACID DEHYDROGENASE FAMILY PROTEIN (AFU_ORTHOLOGUE AFUA_6G10090)"/>
    <property type="match status" value="1"/>
</dbReference>
<evidence type="ECO:0000313" key="10">
    <source>
        <dbReference type="EMBL" id="GMM53174.1"/>
    </source>
</evidence>
<dbReference type="InterPro" id="IPR036291">
    <property type="entry name" value="NAD(P)-bd_dom_sf"/>
</dbReference>
<dbReference type="PANTHER" id="PTHR42789:SF1">
    <property type="entry name" value="D-ISOMER SPECIFIC 2-HYDROXYACID DEHYDROGENASE FAMILY PROTEIN (AFU_ORTHOLOGUE AFUA_6G10090)"/>
    <property type="match status" value="1"/>
</dbReference>
<organism evidence="10 11">
    <name type="scientific">Starmerella bacillaris</name>
    <name type="common">Yeast</name>
    <name type="synonym">Candida zemplinina</name>
    <dbReference type="NCBI Taxonomy" id="1247836"/>
    <lineage>
        <taxon>Eukaryota</taxon>
        <taxon>Fungi</taxon>
        <taxon>Dikarya</taxon>
        <taxon>Ascomycota</taxon>
        <taxon>Saccharomycotina</taxon>
        <taxon>Dipodascomycetes</taxon>
        <taxon>Dipodascales</taxon>
        <taxon>Trichomonascaceae</taxon>
        <taxon>Starmerella</taxon>
    </lineage>
</organism>
<dbReference type="InterPro" id="IPR029753">
    <property type="entry name" value="D-isomer_DH_CS"/>
</dbReference>
<evidence type="ECO:0000256" key="5">
    <source>
        <dbReference type="ARBA" id="ARBA00029440"/>
    </source>
</evidence>
<protein>
    <submittedName>
        <fullName evidence="10">Phosphoglycerate dehydrogenase</fullName>
    </submittedName>
</protein>
<dbReference type="SUPFAM" id="SSF55021">
    <property type="entry name" value="ACT-like"/>
    <property type="match status" value="1"/>
</dbReference>
<dbReference type="PROSITE" id="PS00065">
    <property type="entry name" value="D_2_HYDROXYACID_DH_1"/>
    <property type="match status" value="1"/>
</dbReference>
<dbReference type="SUPFAM" id="SSF51735">
    <property type="entry name" value="NAD(P)-binding Rossmann-fold domains"/>
    <property type="match status" value="1"/>
</dbReference>
<dbReference type="InterPro" id="IPR006139">
    <property type="entry name" value="D-isomer_2_OHA_DH_cat_dom"/>
</dbReference>
<comment type="similarity">
    <text evidence="1 6">Belongs to the D-isomer specific 2-hydroxyacid dehydrogenase family.</text>
</comment>
<name>A0AAV5RNR4_STABA</name>
<accession>A0AAV5RNR4</accession>
<gene>
    <name evidence="10" type="ORF">DASB73_041370</name>
</gene>
<dbReference type="GO" id="GO:0051287">
    <property type="term" value="F:NAD binding"/>
    <property type="evidence" value="ECO:0007669"/>
    <property type="project" value="InterPro"/>
</dbReference>
<dbReference type="FunFam" id="3.40.50.720:FF:000041">
    <property type="entry name" value="D-3-phosphoglycerate dehydrogenase"/>
    <property type="match status" value="1"/>
</dbReference>
<dbReference type="InterPro" id="IPR006140">
    <property type="entry name" value="D-isomer_DH_NAD-bd"/>
</dbReference>
<comment type="caution">
    <text evidence="10">The sequence shown here is derived from an EMBL/GenBank/DDBJ whole genome shotgun (WGS) entry which is preliminary data.</text>
</comment>
<evidence type="ECO:0000256" key="1">
    <source>
        <dbReference type="ARBA" id="ARBA00005854"/>
    </source>
</evidence>
<keyword evidence="2" id="KW-0028">Amino-acid biosynthesis</keyword>
<feature type="domain" description="D-isomer specific 2-hydroxyacid dehydrogenase NAD-binding" evidence="9">
    <location>
        <begin position="161"/>
        <end position="346"/>
    </location>
</feature>
<dbReference type="NCBIfam" id="NF008759">
    <property type="entry name" value="PRK11790.1"/>
    <property type="match status" value="1"/>
</dbReference>
<dbReference type="PROSITE" id="PS00670">
    <property type="entry name" value="D_2_HYDROXYACID_DH_2"/>
    <property type="match status" value="1"/>
</dbReference>
<feature type="domain" description="D-isomer specific 2-hydroxyacid dehydrogenase catalytic" evidence="8">
    <location>
        <begin position="58"/>
        <end position="378"/>
    </location>
</feature>
<evidence type="ECO:0000256" key="2">
    <source>
        <dbReference type="ARBA" id="ARBA00022605"/>
    </source>
</evidence>
<dbReference type="GO" id="GO:0047545">
    <property type="term" value="F:(S)-2-hydroxyglutarate dehydrogenase activity"/>
    <property type="evidence" value="ECO:0007669"/>
    <property type="project" value="UniProtKB-ARBA"/>
</dbReference>
<keyword evidence="4" id="KW-0520">NAD</keyword>
<dbReference type="Pfam" id="PF00389">
    <property type="entry name" value="2-Hacid_dh"/>
    <property type="match status" value="1"/>
</dbReference>
<sequence length="466" mass="51114">MSTPVNINRVSSTLSETYISSPASSSPNNDSFTRRGRRMSSNQRTKELKPFESGDIKILLLENVNKRAIEILHGQGYQVEFLTGSLPEDQLIAKIKDVHVIGIRSKTTLSQKVLEHAKNLLVIGCFCIGTNQVDLEFAAKRGIAVFNSPFSNSRSVAELVIGYIIALARQIGDRSIELHSGTWNKVSAGCWEIRGKSLGIIGYGHIGSQLSVLAEAMGMHVYYYDVLNIMAMGTATQVATLPELLSKSDFVTLHVPGTPETKNMISTKEFEHMKVGSYLINASRGQVIDIPALVEAKKSGKLAGVALDVYPREPGSNGPGLFVDTLNSWTKELVSQSNVILTPHIGGSTSEAQTAIGIEVASALTKYINEGCSVGSVNFPEVDLRQPSYEERGCVRILYVHHNVPGVLKTVNEILGEYNITKQFSDSENAIAYLMADLANVSEQDIRRLHETLEKTNERILTRMLY</sequence>
<evidence type="ECO:0000256" key="3">
    <source>
        <dbReference type="ARBA" id="ARBA00023002"/>
    </source>
</evidence>
<dbReference type="InterPro" id="IPR045865">
    <property type="entry name" value="ACT-like_dom_sf"/>
</dbReference>
<proteinExistence type="inferred from homology"/>
<evidence type="ECO:0000256" key="7">
    <source>
        <dbReference type="SAM" id="MobiDB-lite"/>
    </source>
</evidence>
<evidence type="ECO:0000313" key="11">
    <source>
        <dbReference type="Proteomes" id="UP001362899"/>
    </source>
</evidence>
<dbReference type="PROSITE" id="PS00671">
    <property type="entry name" value="D_2_HYDROXYACID_DH_3"/>
    <property type="match status" value="1"/>
</dbReference>
<keyword evidence="11" id="KW-1185">Reference proteome</keyword>
<dbReference type="EMBL" id="BTGC01000008">
    <property type="protein sequence ID" value="GMM53174.1"/>
    <property type="molecule type" value="Genomic_DNA"/>
</dbReference>
<dbReference type="GO" id="GO:0004617">
    <property type="term" value="F:phosphoglycerate dehydrogenase activity"/>
    <property type="evidence" value="ECO:0007669"/>
    <property type="project" value="UniProtKB-ARBA"/>
</dbReference>
<feature type="region of interest" description="Disordered" evidence="7">
    <location>
        <begin position="18"/>
        <end position="46"/>
    </location>
</feature>
<dbReference type="GO" id="GO:0006564">
    <property type="term" value="P:L-serine biosynthetic process"/>
    <property type="evidence" value="ECO:0007669"/>
    <property type="project" value="UniProtKB-ARBA"/>
</dbReference>
<evidence type="ECO:0000259" key="9">
    <source>
        <dbReference type="Pfam" id="PF02826"/>
    </source>
</evidence>
<dbReference type="Gene3D" id="3.30.70.260">
    <property type="match status" value="1"/>
</dbReference>
<dbReference type="SUPFAM" id="SSF52283">
    <property type="entry name" value="Formate/glycerate dehydrogenase catalytic domain-like"/>
    <property type="match status" value="1"/>
</dbReference>
<feature type="compositionally biased region" description="Low complexity" evidence="7">
    <location>
        <begin position="20"/>
        <end position="31"/>
    </location>
</feature>
<dbReference type="CDD" id="cd12176">
    <property type="entry name" value="PGDH_3"/>
    <property type="match status" value="1"/>
</dbReference>
<evidence type="ECO:0000256" key="4">
    <source>
        <dbReference type="ARBA" id="ARBA00023027"/>
    </source>
</evidence>
<evidence type="ECO:0000256" key="6">
    <source>
        <dbReference type="RuleBase" id="RU003719"/>
    </source>
</evidence>
<reference evidence="10 11" key="1">
    <citation type="journal article" date="2023" name="Elife">
        <title>Identification of key yeast species and microbe-microbe interactions impacting larval growth of Drosophila in the wild.</title>
        <authorList>
            <person name="Mure A."/>
            <person name="Sugiura Y."/>
            <person name="Maeda R."/>
            <person name="Honda K."/>
            <person name="Sakurai N."/>
            <person name="Takahashi Y."/>
            <person name="Watada M."/>
            <person name="Katoh T."/>
            <person name="Gotoh A."/>
            <person name="Gotoh Y."/>
            <person name="Taniguchi I."/>
            <person name="Nakamura K."/>
            <person name="Hayashi T."/>
            <person name="Katayama T."/>
            <person name="Uemura T."/>
            <person name="Hattori Y."/>
        </authorList>
    </citation>
    <scope>NUCLEOTIDE SEQUENCE [LARGE SCALE GENOMIC DNA]</scope>
    <source>
        <strain evidence="10 11">SB-73</strain>
    </source>
</reference>
<dbReference type="InterPro" id="IPR029752">
    <property type="entry name" value="D-isomer_DH_CS1"/>
</dbReference>
<keyword evidence="3 6" id="KW-0560">Oxidoreductase</keyword>
<dbReference type="InterPro" id="IPR050857">
    <property type="entry name" value="D-2-hydroxyacid_DH"/>
</dbReference>